<reference evidence="2" key="2">
    <citation type="submission" date="2018-07" db="EMBL/GenBank/DDBJ databases">
        <authorList>
            <consortium name="NCBI Pathogen Detection Project"/>
        </authorList>
    </citation>
    <scope>NUCLEOTIDE SEQUENCE</scope>
    <source>
        <strain evidence="2">Salmonella enterica</strain>
    </source>
</reference>
<protein>
    <submittedName>
        <fullName evidence="2">DUF2569 domain-containing protein</fullName>
    </submittedName>
</protein>
<keyword evidence="1" id="KW-0812">Transmembrane</keyword>
<keyword evidence="1" id="KW-0472">Membrane</keyword>
<keyword evidence="1" id="KW-1133">Transmembrane helix</keyword>
<organism evidence="2">
    <name type="scientific">Salmonella enterica subsp. enterica serovar Java</name>
    <dbReference type="NCBI Taxonomy" id="224729"/>
    <lineage>
        <taxon>Bacteria</taxon>
        <taxon>Pseudomonadati</taxon>
        <taxon>Pseudomonadota</taxon>
        <taxon>Gammaproteobacteria</taxon>
        <taxon>Enterobacterales</taxon>
        <taxon>Enterobacteriaceae</taxon>
        <taxon>Salmonella</taxon>
    </lineage>
</organism>
<reference evidence="2" key="1">
    <citation type="journal article" date="2018" name="Genome Biol.">
        <title>SKESA: strategic k-mer extension for scrupulous assemblies.</title>
        <authorList>
            <person name="Souvorov A."/>
            <person name="Agarwala R."/>
            <person name="Lipman D.J."/>
        </authorList>
    </citation>
    <scope>NUCLEOTIDE SEQUENCE</scope>
    <source>
        <strain evidence="2">Salmonella enterica</strain>
    </source>
</reference>
<accession>A0A752UZC1</accession>
<feature type="transmembrane region" description="Helical" evidence="1">
    <location>
        <begin position="12"/>
        <end position="31"/>
    </location>
</feature>
<dbReference type="EMBL" id="DAAWFM010000013">
    <property type="protein sequence ID" value="HAF7671162.1"/>
    <property type="molecule type" value="Genomic_DNA"/>
</dbReference>
<sequence length="44" mass="4866">KAFAFSPVSDAFAVRQLLFPLLATALIVPYLKRSARVKTTFVNP</sequence>
<name>A0A752UZC1_SALEB</name>
<dbReference type="Pfam" id="PF10754">
    <property type="entry name" value="DUF2569"/>
    <property type="match status" value="1"/>
</dbReference>
<evidence type="ECO:0000313" key="2">
    <source>
        <dbReference type="EMBL" id="HAF7671162.1"/>
    </source>
</evidence>
<dbReference type="AlphaFoldDB" id="A0A752UZC1"/>
<feature type="non-terminal residue" evidence="2">
    <location>
        <position position="1"/>
    </location>
</feature>
<dbReference type="InterPro" id="IPR019690">
    <property type="entry name" value="DUF2569"/>
</dbReference>
<proteinExistence type="predicted"/>
<comment type="caution">
    <text evidence="2">The sequence shown here is derived from an EMBL/GenBank/DDBJ whole genome shotgun (WGS) entry which is preliminary data.</text>
</comment>
<evidence type="ECO:0000256" key="1">
    <source>
        <dbReference type="SAM" id="Phobius"/>
    </source>
</evidence>
<gene>
    <name evidence="2" type="ORF">G9293_001269</name>
</gene>